<dbReference type="AlphaFoldDB" id="A0A5B7F0B8"/>
<proteinExistence type="predicted"/>
<name>A0A5B7F0B8_PORTR</name>
<reference evidence="1 2" key="1">
    <citation type="submission" date="2019-05" db="EMBL/GenBank/DDBJ databases">
        <title>Another draft genome of Portunus trituberculatus and its Hox gene families provides insights of decapod evolution.</title>
        <authorList>
            <person name="Jeong J.-H."/>
            <person name="Song I."/>
            <person name="Kim S."/>
            <person name="Choi T."/>
            <person name="Kim D."/>
            <person name="Ryu S."/>
            <person name="Kim W."/>
        </authorList>
    </citation>
    <scope>NUCLEOTIDE SEQUENCE [LARGE SCALE GENOMIC DNA]</scope>
    <source>
        <tissue evidence="1">Muscle</tissue>
    </source>
</reference>
<protein>
    <submittedName>
        <fullName evidence="1">Uncharacterized protein</fullName>
    </submittedName>
</protein>
<evidence type="ECO:0000313" key="2">
    <source>
        <dbReference type="Proteomes" id="UP000324222"/>
    </source>
</evidence>
<evidence type="ECO:0000313" key="1">
    <source>
        <dbReference type="EMBL" id="MPC38709.1"/>
    </source>
</evidence>
<organism evidence="1 2">
    <name type="scientific">Portunus trituberculatus</name>
    <name type="common">Swimming crab</name>
    <name type="synonym">Neptunus trituberculatus</name>
    <dbReference type="NCBI Taxonomy" id="210409"/>
    <lineage>
        <taxon>Eukaryota</taxon>
        <taxon>Metazoa</taxon>
        <taxon>Ecdysozoa</taxon>
        <taxon>Arthropoda</taxon>
        <taxon>Crustacea</taxon>
        <taxon>Multicrustacea</taxon>
        <taxon>Malacostraca</taxon>
        <taxon>Eumalacostraca</taxon>
        <taxon>Eucarida</taxon>
        <taxon>Decapoda</taxon>
        <taxon>Pleocyemata</taxon>
        <taxon>Brachyura</taxon>
        <taxon>Eubrachyura</taxon>
        <taxon>Portunoidea</taxon>
        <taxon>Portunidae</taxon>
        <taxon>Portuninae</taxon>
        <taxon>Portunus</taxon>
    </lineage>
</organism>
<gene>
    <name evidence="1" type="ORF">E2C01_032220</name>
</gene>
<dbReference type="EMBL" id="VSRR010004146">
    <property type="protein sequence ID" value="MPC38709.1"/>
    <property type="molecule type" value="Genomic_DNA"/>
</dbReference>
<accession>A0A5B7F0B8</accession>
<sequence>MVDGGDVELLVILWRSIKGGFDRRLDSISEVFKCFKVQKRTVDEKLFEE</sequence>
<keyword evidence="2" id="KW-1185">Reference proteome</keyword>
<comment type="caution">
    <text evidence="1">The sequence shown here is derived from an EMBL/GenBank/DDBJ whole genome shotgun (WGS) entry which is preliminary data.</text>
</comment>
<dbReference type="Proteomes" id="UP000324222">
    <property type="component" value="Unassembled WGS sequence"/>
</dbReference>